<organism evidence="2 3">
    <name type="scientific">Alcanivorax quisquiliarum</name>
    <dbReference type="NCBI Taxonomy" id="2933565"/>
    <lineage>
        <taxon>Bacteria</taxon>
        <taxon>Pseudomonadati</taxon>
        <taxon>Pseudomonadota</taxon>
        <taxon>Gammaproteobacteria</taxon>
        <taxon>Oceanospirillales</taxon>
        <taxon>Alcanivoracaceae</taxon>
        <taxon>Alcanivorax</taxon>
    </lineage>
</organism>
<protein>
    <submittedName>
        <fullName evidence="2">PilX N-terminal domain-containing pilus assembly protein</fullName>
    </submittedName>
</protein>
<reference evidence="2" key="1">
    <citation type="submission" date="2022-04" db="EMBL/GenBank/DDBJ databases">
        <title>Alcanivorax sp. CY1518 draft genome sequence.</title>
        <authorList>
            <person name="Zhao G."/>
            <person name="An M."/>
        </authorList>
    </citation>
    <scope>NUCLEOTIDE SEQUENCE</scope>
    <source>
        <strain evidence="2">CY1518</strain>
    </source>
</reference>
<evidence type="ECO:0000313" key="2">
    <source>
        <dbReference type="EMBL" id="MCK0538496.1"/>
    </source>
</evidence>
<accession>A0ABT0E9I6</accession>
<gene>
    <name evidence="2" type="ORF">MU846_12335</name>
</gene>
<name>A0ABT0E9I6_9GAMM</name>
<dbReference type="Proteomes" id="UP001165524">
    <property type="component" value="Unassembled WGS sequence"/>
</dbReference>
<dbReference type="EMBL" id="JALKII010000009">
    <property type="protein sequence ID" value="MCK0538496.1"/>
    <property type="molecule type" value="Genomic_DNA"/>
</dbReference>
<dbReference type="RefSeq" id="WP_246953177.1">
    <property type="nucleotide sequence ID" value="NZ_JALKII010000009.1"/>
</dbReference>
<dbReference type="InterPro" id="IPR025746">
    <property type="entry name" value="PilX_N_dom"/>
</dbReference>
<keyword evidence="3" id="KW-1185">Reference proteome</keyword>
<sequence>MKSMRRRPEKGVALLMALIILLVVAVLGAAALRTSSVSSRIALGTQLDAMVFEAAESAIAEAMFFISEANNSDASFDEIKGLFDGETLVWCLHSDRARTTSACNNNATMDSRGALQGEARARTVAFSPASGNQVSMSGGPGAIIGDFQIAIQGNGDMPGYGLADRHVQYILRRGMIPVQEIQ</sequence>
<evidence type="ECO:0000313" key="3">
    <source>
        <dbReference type="Proteomes" id="UP001165524"/>
    </source>
</evidence>
<feature type="domain" description="Type 4 fimbrial biogenesis protein PilX N-terminal" evidence="1">
    <location>
        <begin position="10"/>
        <end position="59"/>
    </location>
</feature>
<proteinExistence type="predicted"/>
<evidence type="ECO:0000259" key="1">
    <source>
        <dbReference type="Pfam" id="PF14341"/>
    </source>
</evidence>
<comment type="caution">
    <text evidence="2">The sequence shown here is derived from an EMBL/GenBank/DDBJ whole genome shotgun (WGS) entry which is preliminary data.</text>
</comment>
<dbReference type="Pfam" id="PF14341">
    <property type="entry name" value="PilX_N"/>
    <property type="match status" value="1"/>
</dbReference>